<sequence>MMICETWEIQMLTSMSPENLSIGHQVLAAEKALGKGKHLGDGRLSEPRQSTAILQLIMFREDITVGSSTVVTLVQSSWCFSVQFYSKLSLTQLSPRMSIPFGQTFTDAHDDLLWKWTPNAEYKCKRCVNQSKAKTLNY</sequence>
<proteinExistence type="predicted"/>
<dbReference type="Gramene" id="BGIOSGA027227-TA">
    <property type="protein sequence ID" value="BGIOSGA027227-PA"/>
    <property type="gene ID" value="BGIOSGA027227"/>
</dbReference>
<keyword evidence="2" id="KW-1185">Reference proteome</keyword>
<dbReference type="EMBL" id="CM000133">
    <property type="protein sequence ID" value="EEC83323.1"/>
    <property type="molecule type" value="Genomic_DNA"/>
</dbReference>
<dbReference type="AlphaFoldDB" id="B8B9I0"/>
<reference evidence="1 2" key="1">
    <citation type="journal article" date="2005" name="PLoS Biol.">
        <title>The genomes of Oryza sativa: a history of duplications.</title>
        <authorList>
            <person name="Yu J."/>
            <person name="Wang J."/>
            <person name="Lin W."/>
            <person name="Li S."/>
            <person name="Li H."/>
            <person name="Zhou J."/>
            <person name="Ni P."/>
            <person name="Dong W."/>
            <person name="Hu S."/>
            <person name="Zeng C."/>
            <person name="Zhang J."/>
            <person name="Zhang Y."/>
            <person name="Li R."/>
            <person name="Xu Z."/>
            <person name="Li S."/>
            <person name="Li X."/>
            <person name="Zheng H."/>
            <person name="Cong L."/>
            <person name="Lin L."/>
            <person name="Yin J."/>
            <person name="Geng J."/>
            <person name="Li G."/>
            <person name="Shi J."/>
            <person name="Liu J."/>
            <person name="Lv H."/>
            <person name="Li J."/>
            <person name="Wang J."/>
            <person name="Deng Y."/>
            <person name="Ran L."/>
            <person name="Shi X."/>
            <person name="Wang X."/>
            <person name="Wu Q."/>
            <person name="Li C."/>
            <person name="Ren X."/>
            <person name="Wang J."/>
            <person name="Wang X."/>
            <person name="Li D."/>
            <person name="Liu D."/>
            <person name="Zhang X."/>
            <person name="Ji Z."/>
            <person name="Zhao W."/>
            <person name="Sun Y."/>
            <person name="Zhang Z."/>
            <person name="Bao J."/>
            <person name="Han Y."/>
            <person name="Dong L."/>
            <person name="Ji J."/>
            <person name="Chen P."/>
            <person name="Wu S."/>
            <person name="Liu J."/>
            <person name="Xiao Y."/>
            <person name="Bu D."/>
            <person name="Tan J."/>
            <person name="Yang L."/>
            <person name="Ye C."/>
            <person name="Zhang J."/>
            <person name="Xu J."/>
            <person name="Zhou Y."/>
            <person name="Yu Y."/>
            <person name="Zhang B."/>
            <person name="Zhuang S."/>
            <person name="Wei H."/>
            <person name="Liu B."/>
            <person name="Lei M."/>
            <person name="Yu H."/>
            <person name="Li Y."/>
            <person name="Xu H."/>
            <person name="Wei S."/>
            <person name="He X."/>
            <person name="Fang L."/>
            <person name="Zhang Z."/>
            <person name="Zhang Y."/>
            <person name="Huang X."/>
            <person name="Su Z."/>
            <person name="Tong W."/>
            <person name="Li J."/>
            <person name="Tong Z."/>
            <person name="Li S."/>
            <person name="Ye J."/>
            <person name="Wang L."/>
            <person name="Fang L."/>
            <person name="Lei T."/>
            <person name="Chen C."/>
            <person name="Chen H."/>
            <person name="Xu Z."/>
            <person name="Li H."/>
            <person name="Huang H."/>
            <person name="Zhang F."/>
            <person name="Xu H."/>
            <person name="Li N."/>
            <person name="Zhao C."/>
            <person name="Li S."/>
            <person name="Dong L."/>
            <person name="Huang Y."/>
            <person name="Li L."/>
            <person name="Xi Y."/>
            <person name="Qi Q."/>
            <person name="Li W."/>
            <person name="Zhang B."/>
            <person name="Hu W."/>
            <person name="Zhang Y."/>
            <person name="Tian X."/>
            <person name="Jiao Y."/>
            <person name="Liang X."/>
            <person name="Jin J."/>
            <person name="Gao L."/>
            <person name="Zheng W."/>
            <person name="Hao B."/>
            <person name="Liu S."/>
            <person name="Wang W."/>
            <person name="Yuan L."/>
            <person name="Cao M."/>
            <person name="McDermott J."/>
            <person name="Samudrala R."/>
            <person name="Wang J."/>
            <person name="Wong G.K."/>
            <person name="Yang H."/>
        </authorList>
    </citation>
    <scope>NUCLEOTIDE SEQUENCE [LARGE SCALE GENOMIC DNA]</scope>
    <source>
        <strain evidence="2">cv. 93-11</strain>
    </source>
</reference>
<name>B8B9I0_ORYSI</name>
<dbReference type="HOGENOM" id="CLU_1858581_0_0_1"/>
<gene>
    <name evidence="1" type="ORF">OsI_28707</name>
</gene>
<organism evidence="1 2">
    <name type="scientific">Oryza sativa subsp. indica</name>
    <name type="common">Rice</name>
    <dbReference type="NCBI Taxonomy" id="39946"/>
    <lineage>
        <taxon>Eukaryota</taxon>
        <taxon>Viridiplantae</taxon>
        <taxon>Streptophyta</taxon>
        <taxon>Embryophyta</taxon>
        <taxon>Tracheophyta</taxon>
        <taxon>Spermatophyta</taxon>
        <taxon>Magnoliopsida</taxon>
        <taxon>Liliopsida</taxon>
        <taxon>Poales</taxon>
        <taxon>Poaceae</taxon>
        <taxon>BOP clade</taxon>
        <taxon>Oryzoideae</taxon>
        <taxon>Oryzeae</taxon>
        <taxon>Oryzinae</taxon>
        <taxon>Oryza</taxon>
        <taxon>Oryza sativa</taxon>
    </lineage>
</organism>
<evidence type="ECO:0000313" key="2">
    <source>
        <dbReference type="Proteomes" id="UP000007015"/>
    </source>
</evidence>
<dbReference type="Proteomes" id="UP000007015">
    <property type="component" value="Chromosome 8"/>
</dbReference>
<accession>B8B9I0</accession>
<protein>
    <submittedName>
        <fullName evidence="1">Uncharacterized protein</fullName>
    </submittedName>
</protein>
<evidence type="ECO:0000313" key="1">
    <source>
        <dbReference type="EMBL" id="EEC83323.1"/>
    </source>
</evidence>